<dbReference type="PaxDb" id="67767-A0A0J7K7Q1"/>
<dbReference type="GO" id="GO:0003676">
    <property type="term" value="F:nucleic acid binding"/>
    <property type="evidence" value="ECO:0007669"/>
    <property type="project" value="InterPro"/>
</dbReference>
<keyword evidence="3" id="KW-1185">Reference proteome</keyword>
<dbReference type="AlphaFoldDB" id="A0A0J7K7Q1"/>
<evidence type="ECO:0000313" key="3">
    <source>
        <dbReference type="Proteomes" id="UP000036403"/>
    </source>
</evidence>
<dbReference type="InterPro" id="IPR036397">
    <property type="entry name" value="RNaseH_sf"/>
</dbReference>
<keyword evidence="2" id="KW-0255">Endonuclease</keyword>
<dbReference type="GO" id="GO:0004519">
    <property type="term" value="F:endonuclease activity"/>
    <property type="evidence" value="ECO:0007669"/>
    <property type="project" value="UniProtKB-KW"/>
</dbReference>
<dbReference type="EMBL" id="LBMM01012442">
    <property type="protein sequence ID" value="KMQ86221.1"/>
    <property type="molecule type" value="Genomic_DNA"/>
</dbReference>
<feature type="compositionally biased region" description="Basic residues" evidence="1">
    <location>
        <begin position="69"/>
        <end position="78"/>
    </location>
</feature>
<feature type="region of interest" description="Disordered" evidence="1">
    <location>
        <begin position="57"/>
        <end position="78"/>
    </location>
</feature>
<evidence type="ECO:0000256" key="1">
    <source>
        <dbReference type="SAM" id="MobiDB-lite"/>
    </source>
</evidence>
<dbReference type="STRING" id="67767.A0A0J7K7Q1"/>
<keyword evidence="2" id="KW-0540">Nuclease</keyword>
<dbReference type="Proteomes" id="UP000036403">
    <property type="component" value="Unassembled WGS sequence"/>
</dbReference>
<dbReference type="Gene3D" id="3.30.420.10">
    <property type="entry name" value="Ribonuclease H-like superfamily/Ribonuclease H"/>
    <property type="match status" value="1"/>
</dbReference>
<sequence>MFTYNTTLHTATRYTPFKLVYGHQVDLSTAMTKPPKSTYDYNDYAQELKERLRATNQHAKENVKEEKQKAKKHYDKTGKKTKFKIGDKALVVR</sequence>
<protein>
    <submittedName>
        <fullName evidence="2">Enzymatic polyprotein endonuclease reverse</fullName>
    </submittedName>
</protein>
<name>A0A0J7K7Q1_LASNI</name>
<reference evidence="2 3" key="1">
    <citation type="submission" date="2015-04" db="EMBL/GenBank/DDBJ databases">
        <title>Lasius niger genome sequencing.</title>
        <authorList>
            <person name="Konorov E.A."/>
            <person name="Nikitin M.A."/>
            <person name="Kirill M.V."/>
            <person name="Chang P."/>
        </authorList>
    </citation>
    <scope>NUCLEOTIDE SEQUENCE [LARGE SCALE GENOMIC DNA]</scope>
    <source>
        <tissue evidence="2">Whole</tissue>
    </source>
</reference>
<organism evidence="2 3">
    <name type="scientific">Lasius niger</name>
    <name type="common">Black garden ant</name>
    <dbReference type="NCBI Taxonomy" id="67767"/>
    <lineage>
        <taxon>Eukaryota</taxon>
        <taxon>Metazoa</taxon>
        <taxon>Ecdysozoa</taxon>
        <taxon>Arthropoda</taxon>
        <taxon>Hexapoda</taxon>
        <taxon>Insecta</taxon>
        <taxon>Pterygota</taxon>
        <taxon>Neoptera</taxon>
        <taxon>Endopterygota</taxon>
        <taxon>Hymenoptera</taxon>
        <taxon>Apocrita</taxon>
        <taxon>Aculeata</taxon>
        <taxon>Formicoidea</taxon>
        <taxon>Formicidae</taxon>
        <taxon>Formicinae</taxon>
        <taxon>Lasius</taxon>
        <taxon>Lasius</taxon>
    </lineage>
</organism>
<evidence type="ECO:0000313" key="2">
    <source>
        <dbReference type="EMBL" id="KMQ86221.1"/>
    </source>
</evidence>
<dbReference type="OrthoDB" id="441971at2759"/>
<proteinExistence type="predicted"/>
<keyword evidence="2" id="KW-0378">Hydrolase</keyword>
<accession>A0A0J7K7Q1</accession>
<gene>
    <name evidence="2" type="ORF">RF55_14855</name>
</gene>
<feature type="compositionally biased region" description="Basic and acidic residues" evidence="1">
    <location>
        <begin position="57"/>
        <end position="68"/>
    </location>
</feature>
<comment type="caution">
    <text evidence="2">The sequence shown here is derived from an EMBL/GenBank/DDBJ whole genome shotgun (WGS) entry which is preliminary data.</text>
</comment>